<evidence type="ECO:0000313" key="1">
    <source>
        <dbReference type="EMBL" id="KAI3803950.1"/>
    </source>
</evidence>
<name>A0ACB9I8X2_9ASTR</name>
<accession>A0ACB9I8X2</accession>
<evidence type="ECO:0000313" key="2">
    <source>
        <dbReference type="Proteomes" id="UP001056120"/>
    </source>
</evidence>
<gene>
    <name evidence="1" type="ORF">L1987_32116</name>
</gene>
<sequence length="1017" mass="115178">MTTSNPCFSYDVFLSFRGEDTRKTFTDHLYAALKQAGIRTFRDDDAMDRGKLLGPELKKAIRESAISIIVFSRDYASSKWCLDEVLTIIEEQERLSSKHEVVPVFYDVEPSDARNQTGSFEKAFAEYDNMIEAETDHQKKIEWLEKVKAWRISLKKAGSLTGMVLANGYEAKFINIHETSNQHNGLLRLQSQILSTILRSNKEEVIWNPDEGIVKVANALCNKKVLLVLDDVTTRQQLRALLGPQQFYPGSKVIITTRHKWLLTDFKIPPKVQTIKELDPWNSYKLFNLYAFHSDPSIERYIVRSELVVHHCGCHPLALKVLGTFLNGKTIDVWEDAMRKLEAIPNPDIQKVLQLSFDSLEDTNDKDLFLHLAFYIENGRVMMHQLIKEMGHEVVRQESPKDPGKRSRLWHHQDSFNVLKETGGTRKVEGLALDMQRIKGINSTSIVKMDNGRKRSYEDFSGRTIHTTKDTFKIGAIEKMKNLMLLQLDYATFSGSYKKLPKKLRLFRWHGFPLKFIPSDVPLQKLVVLDLRYSKLKEVWDGFKEVVSLKILNLSYSVELIKTPNFGGLPSLESLLLEGCISLTQVCESIGYLERLVLLDISGCKSLKDIPCLPSSLVSLKLYGCSNLGGPGQVQCLDSCSLSSLLVDIDVSECNLFNNSFPDDWSNLSSLRYLNISNNHITSLPGCVKSLPSLEVLNASKCSHLQSVIDVPKSVTDLSTYENMSLEVVQPPNPLTFLSTGRCEKLCAVEGCFKLESIKKVDKKIIRYLGLESISQTGMGLGFDKQNAYTDEASIKVSFEFGIFSTYVSGKTLPSFRYKEIGSTILFRVPSHPNGSRISGLNICFISTSNFGGSTIWEVEVNNKTKVLVWKYTPTIHLTCKETGKFNYVWLSHWRTGNLLDFGDEIVVSISLHGSDIVEECCVNFVYNDDEVGEDNQEEMDEEEKDTNCMLNQISWTDRLHVEISDYVHSGKTYWFKIGGATDVPNIDGISDLVVDWWGLRANWRCRSIEAGVPSVI</sequence>
<proteinExistence type="predicted"/>
<reference evidence="1 2" key="2">
    <citation type="journal article" date="2022" name="Mol. Ecol. Resour.">
        <title>The genomes of chicory, endive, great burdock and yacon provide insights into Asteraceae paleo-polyploidization history and plant inulin production.</title>
        <authorList>
            <person name="Fan W."/>
            <person name="Wang S."/>
            <person name="Wang H."/>
            <person name="Wang A."/>
            <person name="Jiang F."/>
            <person name="Liu H."/>
            <person name="Zhao H."/>
            <person name="Xu D."/>
            <person name="Zhang Y."/>
        </authorList>
    </citation>
    <scope>NUCLEOTIDE SEQUENCE [LARGE SCALE GENOMIC DNA]</scope>
    <source>
        <strain evidence="2">cv. Yunnan</strain>
        <tissue evidence="1">Leaves</tissue>
    </source>
</reference>
<organism evidence="1 2">
    <name type="scientific">Smallanthus sonchifolius</name>
    <dbReference type="NCBI Taxonomy" id="185202"/>
    <lineage>
        <taxon>Eukaryota</taxon>
        <taxon>Viridiplantae</taxon>
        <taxon>Streptophyta</taxon>
        <taxon>Embryophyta</taxon>
        <taxon>Tracheophyta</taxon>
        <taxon>Spermatophyta</taxon>
        <taxon>Magnoliopsida</taxon>
        <taxon>eudicotyledons</taxon>
        <taxon>Gunneridae</taxon>
        <taxon>Pentapetalae</taxon>
        <taxon>asterids</taxon>
        <taxon>campanulids</taxon>
        <taxon>Asterales</taxon>
        <taxon>Asteraceae</taxon>
        <taxon>Asteroideae</taxon>
        <taxon>Heliantheae alliance</taxon>
        <taxon>Millerieae</taxon>
        <taxon>Smallanthus</taxon>
    </lineage>
</organism>
<protein>
    <submittedName>
        <fullName evidence="1">Uncharacterized protein</fullName>
    </submittedName>
</protein>
<comment type="caution">
    <text evidence="1">The sequence shown here is derived from an EMBL/GenBank/DDBJ whole genome shotgun (WGS) entry which is preliminary data.</text>
</comment>
<reference evidence="2" key="1">
    <citation type="journal article" date="2022" name="Mol. Ecol. Resour.">
        <title>The genomes of chicory, endive, great burdock and yacon provide insights into Asteraceae palaeo-polyploidization history and plant inulin production.</title>
        <authorList>
            <person name="Fan W."/>
            <person name="Wang S."/>
            <person name="Wang H."/>
            <person name="Wang A."/>
            <person name="Jiang F."/>
            <person name="Liu H."/>
            <person name="Zhao H."/>
            <person name="Xu D."/>
            <person name="Zhang Y."/>
        </authorList>
    </citation>
    <scope>NUCLEOTIDE SEQUENCE [LARGE SCALE GENOMIC DNA]</scope>
    <source>
        <strain evidence="2">cv. Yunnan</strain>
    </source>
</reference>
<keyword evidence="2" id="KW-1185">Reference proteome</keyword>
<dbReference type="EMBL" id="CM042027">
    <property type="protein sequence ID" value="KAI3803950.1"/>
    <property type="molecule type" value="Genomic_DNA"/>
</dbReference>
<dbReference type="Proteomes" id="UP001056120">
    <property type="component" value="Linkage Group LG10"/>
</dbReference>